<proteinExistence type="inferred from homology"/>
<dbReference type="PANTHER" id="PTHR43884">
    <property type="entry name" value="ACYL-COA DEHYDROGENASE"/>
    <property type="match status" value="1"/>
</dbReference>
<evidence type="ECO:0000259" key="8">
    <source>
        <dbReference type="Pfam" id="PF02770"/>
    </source>
</evidence>
<dbReference type="Gene3D" id="1.10.540.10">
    <property type="entry name" value="Acyl-CoA dehydrogenase/oxidase, N-terminal domain"/>
    <property type="match status" value="1"/>
</dbReference>
<dbReference type="SUPFAM" id="SSF47203">
    <property type="entry name" value="Acyl-CoA dehydrogenase C-terminal domain-like"/>
    <property type="match status" value="1"/>
</dbReference>
<dbReference type="PANTHER" id="PTHR43884:SF20">
    <property type="entry name" value="ACYL-COA DEHYDROGENASE FADE28"/>
    <property type="match status" value="1"/>
</dbReference>
<keyword evidence="11" id="KW-1185">Reference proteome</keyword>
<keyword evidence="3 6" id="KW-0285">Flavoprotein</keyword>
<dbReference type="Proteomes" id="UP000186040">
    <property type="component" value="Unassembled WGS sequence"/>
</dbReference>
<evidence type="ECO:0000259" key="9">
    <source>
        <dbReference type="Pfam" id="PF02771"/>
    </source>
</evidence>
<evidence type="ECO:0000313" key="11">
    <source>
        <dbReference type="Proteomes" id="UP000186040"/>
    </source>
</evidence>
<feature type="domain" description="Acyl-CoA dehydrogenase/oxidase N-terminal" evidence="9">
    <location>
        <begin position="13"/>
        <end position="117"/>
    </location>
</feature>
<organism evidence="10 11">
    <name type="scientific">Actinokineospora bangkokensis</name>
    <dbReference type="NCBI Taxonomy" id="1193682"/>
    <lineage>
        <taxon>Bacteria</taxon>
        <taxon>Bacillati</taxon>
        <taxon>Actinomycetota</taxon>
        <taxon>Actinomycetes</taxon>
        <taxon>Pseudonocardiales</taxon>
        <taxon>Pseudonocardiaceae</taxon>
        <taxon>Actinokineospora</taxon>
    </lineage>
</organism>
<evidence type="ECO:0000256" key="1">
    <source>
        <dbReference type="ARBA" id="ARBA00001974"/>
    </source>
</evidence>
<dbReference type="InterPro" id="IPR006089">
    <property type="entry name" value="Acyl-CoA_DH_CS"/>
</dbReference>
<dbReference type="PROSITE" id="PS00072">
    <property type="entry name" value="ACYL_COA_DH_1"/>
    <property type="match status" value="1"/>
</dbReference>
<comment type="caution">
    <text evidence="10">The sequence shown here is derived from an EMBL/GenBank/DDBJ whole genome shotgun (WGS) entry which is preliminary data.</text>
</comment>
<evidence type="ECO:0000256" key="3">
    <source>
        <dbReference type="ARBA" id="ARBA00022630"/>
    </source>
</evidence>
<dbReference type="SUPFAM" id="SSF56645">
    <property type="entry name" value="Acyl-CoA dehydrogenase NM domain-like"/>
    <property type="match status" value="1"/>
</dbReference>
<evidence type="ECO:0000256" key="6">
    <source>
        <dbReference type="RuleBase" id="RU362125"/>
    </source>
</evidence>
<dbReference type="InterPro" id="IPR037069">
    <property type="entry name" value="AcylCoA_DH/ox_N_sf"/>
</dbReference>
<protein>
    <submittedName>
        <fullName evidence="10">Acyl-CoA dehydrogenase</fullName>
    </submittedName>
</protein>
<dbReference type="STRING" id="1193682.BJP25_15715"/>
<comment type="cofactor">
    <cofactor evidence="1 6">
        <name>FAD</name>
        <dbReference type="ChEBI" id="CHEBI:57692"/>
    </cofactor>
</comment>
<evidence type="ECO:0000256" key="2">
    <source>
        <dbReference type="ARBA" id="ARBA00009347"/>
    </source>
</evidence>
<gene>
    <name evidence="10" type="ORF">BJP25_15715</name>
</gene>
<evidence type="ECO:0000259" key="7">
    <source>
        <dbReference type="Pfam" id="PF00441"/>
    </source>
</evidence>
<accession>A0A1Q9LNW9</accession>
<dbReference type="Pfam" id="PF00441">
    <property type="entry name" value="Acyl-CoA_dh_1"/>
    <property type="match status" value="1"/>
</dbReference>
<keyword evidence="5 6" id="KW-0560">Oxidoreductase</keyword>
<dbReference type="OrthoDB" id="9780544at2"/>
<feature type="domain" description="Acyl-CoA oxidase/dehydrogenase middle" evidence="8">
    <location>
        <begin position="122"/>
        <end position="221"/>
    </location>
</feature>
<dbReference type="GO" id="GO:0050660">
    <property type="term" value="F:flavin adenine dinucleotide binding"/>
    <property type="evidence" value="ECO:0007669"/>
    <property type="project" value="InterPro"/>
</dbReference>
<dbReference type="Gene3D" id="2.40.110.10">
    <property type="entry name" value="Butyryl-CoA Dehydrogenase, subunit A, domain 2"/>
    <property type="match status" value="1"/>
</dbReference>
<evidence type="ECO:0000256" key="5">
    <source>
        <dbReference type="ARBA" id="ARBA00023002"/>
    </source>
</evidence>
<evidence type="ECO:0000313" key="10">
    <source>
        <dbReference type="EMBL" id="OLR93703.1"/>
    </source>
</evidence>
<dbReference type="AlphaFoldDB" id="A0A1Q9LNW9"/>
<dbReference type="InterPro" id="IPR009100">
    <property type="entry name" value="AcylCoA_DH/oxidase_NM_dom_sf"/>
</dbReference>
<dbReference type="EMBL" id="MKQR01000009">
    <property type="protein sequence ID" value="OLR93703.1"/>
    <property type="molecule type" value="Genomic_DNA"/>
</dbReference>
<evidence type="ECO:0000256" key="4">
    <source>
        <dbReference type="ARBA" id="ARBA00022827"/>
    </source>
</evidence>
<dbReference type="InterPro" id="IPR009075">
    <property type="entry name" value="AcylCo_DH/oxidase_C"/>
</dbReference>
<dbReference type="RefSeq" id="WP_075974601.1">
    <property type="nucleotide sequence ID" value="NZ_MKQR01000009.1"/>
</dbReference>
<feature type="domain" description="Acyl-CoA dehydrogenase/oxidase C-terminal" evidence="7">
    <location>
        <begin position="237"/>
        <end position="377"/>
    </location>
</feature>
<dbReference type="InterPro" id="IPR036250">
    <property type="entry name" value="AcylCo_DH-like_C"/>
</dbReference>
<keyword evidence="4 6" id="KW-0274">FAD</keyword>
<sequence length="384" mass="40444">MTPFDPVLDALDAHHPVRARVRAALAELVLPHADEWERARRIPEQGWRALGDAGLLGMPLSGDGFTDSAILLEELGRTGYAGIRAGVAVHAFMAAHYLDRFGTPEQRAELLADVRAGTRVAALALSEPDAGTDLAAITTRAEPDGSGGYRLTGHKAHVANGSQAGFYVCLARLRTVAARPRSLAGCGFLLVDADAPGVRATPEPMLGWHSADVCEVTFDAVPVPADRVLGNPARTLTYLVESLDFERLAAGLLAAGGAAHCLDLLDGFVRGHHVGGAPLSANQVVRHTTADLAAELDLVRSYAHLAALRHARGRLDTRTASTLKLRATELAANAARACLQYHGARGYREGSAVARVHRDAAAGTITAGANELLRDLVFDTAAPS</sequence>
<dbReference type="InterPro" id="IPR013786">
    <property type="entry name" value="AcylCoA_DH/ox_N"/>
</dbReference>
<name>A0A1Q9LNW9_9PSEU</name>
<comment type="similarity">
    <text evidence="2 6">Belongs to the acyl-CoA dehydrogenase family.</text>
</comment>
<dbReference type="Pfam" id="PF02770">
    <property type="entry name" value="Acyl-CoA_dh_M"/>
    <property type="match status" value="1"/>
</dbReference>
<dbReference type="InterPro" id="IPR006091">
    <property type="entry name" value="Acyl-CoA_Oxase/DH_mid-dom"/>
</dbReference>
<dbReference type="InterPro" id="IPR046373">
    <property type="entry name" value="Acyl-CoA_Oxase/DH_mid-dom_sf"/>
</dbReference>
<reference evidence="10 11" key="1">
    <citation type="submission" date="2016-10" db="EMBL/GenBank/DDBJ databases">
        <title>The Draft Genome Sequence of Actinokineospora bangkokensis 44EHWT reveals the biosynthetic pathway of antifungal compounds Thailandins with unusual extender unit butylmalonyl-CoA.</title>
        <authorList>
            <person name="Greule A."/>
            <person name="Intra B."/>
            <person name="Flemming S."/>
            <person name="Rommel M.G."/>
            <person name="Panbangred W."/>
            <person name="Bechthold A."/>
        </authorList>
    </citation>
    <scope>NUCLEOTIDE SEQUENCE [LARGE SCALE GENOMIC DNA]</scope>
    <source>
        <strain evidence="10 11">44EHW</strain>
    </source>
</reference>
<dbReference type="Pfam" id="PF02771">
    <property type="entry name" value="Acyl-CoA_dh_N"/>
    <property type="match status" value="1"/>
</dbReference>
<dbReference type="GO" id="GO:0003995">
    <property type="term" value="F:acyl-CoA dehydrogenase activity"/>
    <property type="evidence" value="ECO:0007669"/>
    <property type="project" value="InterPro"/>
</dbReference>
<dbReference type="Gene3D" id="1.20.140.10">
    <property type="entry name" value="Butyryl-CoA Dehydrogenase, subunit A, domain 3"/>
    <property type="match status" value="1"/>
</dbReference>